<gene>
    <name evidence="2" type="ORF">JZ751_024147</name>
</gene>
<sequence length="132" mass="15393">MSLAQRVLLTWIFTLVFLIMLVLRLDGKVNWNWFLIFLPVWIFDAILLLMLVVKMAGRCKPGYDPRNGSQDLRKKAWYLVAMLLKLAFCLTLCARLEQLTEIKLTFVCIPLWVLLIGAMAELGYNIFPDRRD</sequence>
<dbReference type="Pfam" id="PF10269">
    <property type="entry name" value="Tmemb_185A"/>
    <property type="match status" value="1"/>
</dbReference>
<accession>A0A8T2NHD2</accession>
<feature type="transmembrane region" description="Helical" evidence="1">
    <location>
        <begin position="7"/>
        <end position="25"/>
    </location>
</feature>
<keyword evidence="3" id="KW-1185">Reference proteome</keyword>
<evidence type="ECO:0000313" key="3">
    <source>
        <dbReference type="Proteomes" id="UP000824540"/>
    </source>
</evidence>
<feature type="transmembrane region" description="Helical" evidence="1">
    <location>
        <begin position="31"/>
        <end position="55"/>
    </location>
</feature>
<evidence type="ECO:0008006" key="4">
    <source>
        <dbReference type="Google" id="ProtNLM"/>
    </source>
</evidence>
<dbReference type="PANTHER" id="PTHR13568:SF4">
    <property type="entry name" value="TRANSMEMBRANE PROTEIN 60"/>
    <property type="match status" value="1"/>
</dbReference>
<name>A0A8T2NHD2_9TELE</name>
<dbReference type="Proteomes" id="UP000824540">
    <property type="component" value="Unassembled WGS sequence"/>
</dbReference>
<dbReference type="EMBL" id="JAFBMS010000058">
    <property type="protein sequence ID" value="KAG9339116.1"/>
    <property type="molecule type" value="Genomic_DNA"/>
</dbReference>
<keyword evidence="1" id="KW-1133">Transmembrane helix</keyword>
<comment type="caution">
    <text evidence="2">The sequence shown here is derived from an EMBL/GenBank/DDBJ whole genome shotgun (WGS) entry which is preliminary data.</text>
</comment>
<keyword evidence="1" id="KW-0472">Membrane</keyword>
<protein>
    <recommendedName>
        <fullName evidence="4">Transmembrane protein 60</fullName>
    </recommendedName>
</protein>
<evidence type="ECO:0000313" key="2">
    <source>
        <dbReference type="EMBL" id="KAG9339116.1"/>
    </source>
</evidence>
<dbReference type="OrthoDB" id="10258440at2759"/>
<feature type="transmembrane region" description="Helical" evidence="1">
    <location>
        <begin position="76"/>
        <end position="98"/>
    </location>
</feature>
<feature type="transmembrane region" description="Helical" evidence="1">
    <location>
        <begin position="104"/>
        <end position="127"/>
    </location>
</feature>
<organism evidence="2 3">
    <name type="scientific">Albula glossodonta</name>
    <name type="common">roundjaw bonefish</name>
    <dbReference type="NCBI Taxonomy" id="121402"/>
    <lineage>
        <taxon>Eukaryota</taxon>
        <taxon>Metazoa</taxon>
        <taxon>Chordata</taxon>
        <taxon>Craniata</taxon>
        <taxon>Vertebrata</taxon>
        <taxon>Euteleostomi</taxon>
        <taxon>Actinopterygii</taxon>
        <taxon>Neopterygii</taxon>
        <taxon>Teleostei</taxon>
        <taxon>Albuliformes</taxon>
        <taxon>Albulidae</taxon>
        <taxon>Albula</taxon>
    </lineage>
</organism>
<dbReference type="InterPro" id="IPR019396">
    <property type="entry name" value="TM_Fragile-X-F-assoc"/>
</dbReference>
<reference evidence="2" key="1">
    <citation type="thesis" date="2021" institute="BYU ScholarsArchive" country="Provo, UT, USA">
        <title>Applications of and Algorithms for Genome Assembly and Genomic Analyses with an Emphasis on Marine Teleosts.</title>
        <authorList>
            <person name="Pickett B.D."/>
        </authorList>
    </citation>
    <scope>NUCLEOTIDE SEQUENCE</scope>
    <source>
        <strain evidence="2">HI-2016</strain>
    </source>
</reference>
<dbReference type="PANTHER" id="PTHR13568">
    <property type="entry name" value="FAM11A, B PROTEIN"/>
    <property type="match status" value="1"/>
</dbReference>
<keyword evidence="1" id="KW-0812">Transmembrane</keyword>
<evidence type="ECO:0000256" key="1">
    <source>
        <dbReference type="SAM" id="Phobius"/>
    </source>
</evidence>
<proteinExistence type="predicted"/>
<dbReference type="AlphaFoldDB" id="A0A8T2NHD2"/>